<keyword evidence="2" id="KW-0694">RNA-binding</keyword>
<evidence type="ECO:0000313" key="6">
    <source>
        <dbReference type="Proteomes" id="UP000636010"/>
    </source>
</evidence>
<dbReference type="PANTHER" id="PTHR36984">
    <property type="entry name" value="CRISPR-ASSOCIATED ENDORIBONUCLEASE CAS6 1"/>
    <property type="match status" value="1"/>
</dbReference>
<dbReference type="InterPro" id="IPR010156">
    <property type="entry name" value="CRISPR-assoc_prot_Cas6"/>
</dbReference>
<organism evidence="5 6">
    <name type="scientific">Marivirga lumbricoides</name>
    <dbReference type="NCBI Taxonomy" id="1046115"/>
    <lineage>
        <taxon>Bacteria</taxon>
        <taxon>Pseudomonadati</taxon>
        <taxon>Bacteroidota</taxon>
        <taxon>Cytophagia</taxon>
        <taxon>Cytophagales</taxon>
        <taxon>Marivirgaceae</taxon>
        <taxon>Marivirga</taxon>
    </lineage>
</organism>
<protein>
    <submittedName>
        <fullName evidence="5">CRISPR-associated endoribonuclease Cas6</fullName>
    </submittedName>
</protein>
<evidence type="ECO:0000256" key="3">
    <source>
        <dbReference type="ARBA" id="ARBA00023118"/>
    </source>
</evidence>
<dbReference type="InterPro" id="IPR045747">
    <property type="entry name" value="CRISPR-assoc_prot_Cas6_N_sf"/>
</dbReference>
<dbReference type="PANTHER" id="PTHR36984:SF1">
    <property type="entry name" value="CRISPR-ASSOCIATED ENDORIBONUCLEASE CAS6 1"/>
    <property type="match status" value="1"/>
</dbReference>
<proteinExistence type="inferred from homology"/>
<sequence length="233" mass="26560">MEKPWKNLAGWENKIMRLILKISANKSTVPFDYQKYLAGAFHKWLGRNEVHDDVSLYSLSWLQGGQRIKDGLDFRNGAEWAISTYDVGLLKKLIQNIQDDPKIHFGMKVDGVTICQEPQFETKQRFLLNSPIFIKRKEGERIKFYLYSDKESEDLMIATLKTKLKKAGLNQEGVKVYFDPNYQNPKTKKISFNGIDCRASMCPVIIEGSPEQLAFAWNVGIGNSTGIGFGALK</sequence>
<name>A0ABQ1LSH1_9BACT</name>
<feature type="domain" description="CRISPR associated protein Cas6 C-terminal" evidence="4">
    <location>
        <begin position="116"/>
        <end position="232"/>
    </location>
</feature>
<comment type="caution">
    <text evidence="5">The sequence shown here is derived from an EMBL/GenBank/DDBJ whole genome shotgun (WGS) entry which is preliminary data.</text>
</comment>
<dbReference type="Gene3D" id="3.30.70.1900">
    <property type="match status" value="1"/>
</dbReference>
<keyword evidence="6" id="KW-1185">Reference proteome</keyword>
<dbReference type="InterPro" id="IPR049435">
    <property type="entry name" value="Cas_Cas6_C"/>
</dbReference>
<dbReference type="Gene3D" id="3.30.70.1890">
    <property type="match status" value="1"/>
</dbReference>
<dbReference type="NCBIfam" id="TIGR01877">
    <property type="entry name" value="cas_cas6"/>
    <property type="match status" value="1"/>
</dbReference>
<evidence type="ECO:0000256" key="1">
    <source>
        <dbReference type="ARBA" id="ARBA00005937"/>
    </source>
</evidence>
<keyword evidence="3" id="KW-0051">Antiviral defense</keyword>
<accession>A0ABQ1LSH1</accession>
<dbReference type="EMBL" id="BMEC01000003">
    <property type="protein sequence ID" value="GGC28666.1"/>
    <property type="molecule type" value="Genomic_DNA"/>
</dbReference>
<dbReference type="CDD" id="cd21140">
    <property type="entry name" value="Cas6_I-like"/>
    <property type="match status" value="1"/>
</dbReference>
<comment type="similarity">
    <text evidence="1">Belongs to the CRISPR-associated protein Cas6/Cse3/CasE family.</text>
</comment>
<evidence type="ECO:0000256" key="2">
    <source>
        <dbReference type="ARBA" id="ARBA00022884"/>
    </source>
</evidence>
<evidence type="ECO:0000313" key="5">
    <source>
        <dbReference type="EMBL" id="GGC28666.1"/>
    </source>
</evidence>
<reference evidence="6" key="1">
    <citation type="journal article" date="2019" name="Int. J. Syst. Evol. Microbiol.">
        <title>The Global Catalogue of Microorganisms (GCM) 10K type strain sequencing project: providing services to taxonomists for standard genome sequencing and annotation.</title>
        <authorList>
            <consortium name="The Broad Institute Genomics Platform"/>
            <consortium name="The Broad Institute Genome Sequencing Center for Infectious Disease"/>
            <person name="Wu L."/>
            <person name="Ma J."/>
        </authorList>
    </citation>
    <scope>NUCLEOTIDE SEQUENCE [LARGE SCALE GENOMIC DNA]</scope>
    <source>
        <strain evidence="6">CGMCC 1.10832</strain>
    </source>
</reference>
<evidence type="ECO:0000259" key="4">
    <source>
        <dbReference type="Pfam" id="PF01881"/>
    </source>
</evidence>
<dbReference type="Pfam" id="PF01881">
    <property type="entry name" value="Cas_Cas6_C"/>
    <property type="match status" value="1"/>
</dbReference>
<dbReference type="Proteomes" id="UP000636010">
    <property type="component" value="Unassembled WGS sequence"/>
</dbReference>
<gene>
    <name evidence="5" type="ORF">GCM10011506_12520</name>
</gene>